<evidence type="ECO:0000313" key="3">
    <source>
        <dbReference type="Proteomes" id="UP001527090"/>
    </source>
</evidence>
<dbReference type="Proteomes" id="UP001527090">
    <property type="component" value="Unassembled WGS sequence"/>
</dbReference>
<accession>A0ABT4E472</accession>
<keyword evidence="1" id="KW-1133">Transmembrane helix</keyword>
<dbReference type="EMBL" id="JAMDLY010000005">
    <property type="protein sequence ID" value="MCY9528551.1"/>
    <property type="molecule type" value="Genomic_DNA"/>
</dbReference>
<feature type="transmembrane region" description="Helical" evidence="1">
    <location>
        <begin position="66"/>
        <end position="84"/>
    </location>
</feature>
<reference evidence="2 3" key="1">
    <citation type="submission" date="2022-05" db="EMBL/GenBank/DDBJ databases">
        <title>Genome Sequencing of Bee-Associated Microbes.</title>
        <authorList>
            <person name="Dunlap C."/>
        </authorList>
    </citation>
    <scope>NUCLEOTIDE SEQUENCE [LARGE SCALE GENOMIC DNA]</scope>
    <source>
        <strain evidence="2 3">NRRL NRS-750</strain>
    </source>
</reference>
<evidence type="ECO:0000313" key="2">
    <source>
        <dbReference type="EMBL" id="MCY9528551.1"/>
    </source>
</evidence>
<dbReference type="RefSeq" id="WP_065294313.1">
    <property type="nucleotide sequence ID" value="NZ_JAMDLY010000005.1"/>
</dbReference>
<sequence length="89" mass="10389">MTARKLAMSLLAIIIVLEVAYYMLYLKPADDPVLTMADLNNEAKMQRIFDRELEDWRYGDERRTRFKYVMGVTIIGGFILASLMPNRKL</sequence>
<feature type="transmembrane region" description="Helical" evidence="1">
    <location>
        <begin position="6"/>
        <end position="26"/>
    </location>
</feature>
<keyword evidence="1" id="KW-0472">Membrane</keyword>
<gene>
    <name evidence="2" type="ORF">M5X04_04270</name>
</gene>
<comment type="caution">
    <text evidence="2">The sequence shown here is derived from an EMBL/GenBank/DDBJ whole genome shotgun (WGS) entry which is preliminary data.</text>
</comment>
<keyword evidence="3" id="KW-1185">Reference proteome</keyword>
<keyword evidence="1" id="KW-0812">Transmembrane</keyword>
<evidence type="ECO:0000256" key="1">
    <source>
        <dbReference type="SAM" id="Phobius"/>
    </source>
</evidence>
<protein>
    <submittedName>
        <fullName evidence="2">Uncharacterized protein</fullName>
    </submittedName>
</protein>
<organism evidence="2 3">
    <name type="scientific">Paenibacillus alvei</name>
    <name type="common">Bacillus alvei</name>
    <dbReference type="NCBI Taxonomy" id="44250"/>
    <lineage>
        <taxon>Bacteria</taxon>
        <taxon>Bacillati</taxon>
        <taxon>Bacillota</taxon>
        <taxon>Bacilli</taxon>
        <taxon>Bacillales</taxon>
        <taxon>Paenibacillaceae</taxon>
        <taxon>Paenibacillus</taxon>
    </lineage>
</organism>
<proteinExistence type="predicted"/>
<name>A0ABT4E472_PAEAL</name>